<feature type="compositionally biased region" description="Basic and acidic residues" evidence="1">
    <location>
        <begin position="488"/>
        <end position="512"/>
    </location>
</feature>
<feature type="chain" id="PRO_5046540367" evidence="2">
    <location>
        <begin position="38"/>
        <end position="512"/>
    </location>
</feature>
<accession>A0ABR4Q587</accession>
<evidence type="ECO:0000256" key="1">
    <source>
        <dbReference type="SAM" id="MobiDB-lite"/>
    </source>
</evidence>
<feature type="compositionally biased region" description="Basic and acidic residues" evidence="1">
    <location>
        <begin position="294"/>
        <end position="305"/>
    </location>
</feature>
<evidence type="ECO:0000256" key="2">
    <source>
        <dbReference type="SAM" id="SignalP"/>
    </source>
</evidence>
<dbReference type="Proteomes" id="UP001651158">
    <property type="component" value="Unassembled WGS sequence"/>
</dbReference>
<reference evidence="3 4" key="1">
    <citation type="journal article" date="2022" name="Front. Cell. Infect. Microbiol.">
        <title>The Genomes of Two Strains of Taenia crassiceps the Animal Model for the Study of Human Cysticercosis.</title>
        <authorList>
            <person name="Bobes R.J."/>
            <person name="Estrada K."/>
            <person name="Rios-Valencia D.G."/>
            <person name="Calderon-Gallegos A."/>
            <person name="de la Torre P."/>
            <person name="Carrero J.C."/>
            <person name="Sanchez-Flores A."/>
            <person name="Laclette J.P."/>
        </authorList>
    </citation>
    <scope>NUCLEOTIDE SEQUENCE [LARGE SCALE GENOMIC DNA]</scope>
    <source>
        <strain evidence="3">WFUcys</strain>
    </source>
</reference>
<feature type="compositionally biased region" description="Low complexity" evidence="1">
    <location>
        <begin position="379"/>
        <end position="388"/>
    </location>
</feature>
<keyword evidence="2" id="KW-0732">Signal</keyword>
<sequence length="512" mass="55405">MLHRLSAPHSRGQADGGNMQVLALLLSLLTVTQATLAFVTGFGQGDQEVSPKINDVTTVPMTAGYSSTGDVSGGVFSDAIEATSTPLIMQTNNEDHESSTVLQYGTEQSAVPSEVVEHYDKGATELSTEVVTNNSAPIAEEHEPTDSSSSAATIEEDVQMITEEVEERATTGADSDETTGKSGLSEDQLEDVEVGKESETEGVEEEEEEEDASSQATAEEDQFLTTLAVDMESTGERENQTTKKEALSNSDIEITTETSIEMTSTVEPENQDSHSEIPSETLSSQVAEFDVEKEETVTIEEKGGVEDVASDFVDEENNFQGDEIHEPDSERSPEARSPEFEQSTTTDFTVGGSTDEEEPNDAMKEKVESVAMEMAAAETTTEMATTTVEADDSNLPSLDNSTREAAAAGIADSRVATVKAHITTSNKAVQRSAPWFHSLRMDIVQSLQGVKNSIYQAATSLQKAVEDLQSAPSKEHFYCPPRQRTNQRLKDSPRSRGRRVKSDTKSNHFQAD</sequence>
<feature type="compositionally biased region" description="Acidic residues" evidence="1">
    <location>
        <begin position="200"/>
        <end position="222"/>
    </location>
</feature>
<evidence type="ECO:0000313" key="3">
    <source>
        <dbReference type="EMBL" id="KAL5104787.1"/>
    </source>
</evidence>
<feature type="region of interest" description="Disordered" evidence="1">
    <location>
        <begin position="379"/>
        <end position="399"/>
    </location>
</feature>
<organism evidence="3 4">
    <name type="scientific">Taenia crassiceps</name>
    <dbReference type="NCBI Taxonomy" id="6207"/>
    <lineage>
        <taxon>Eukaryota</taxon>
        <taxon>Metazoa</taxon>
        <taxon>Spiralia</taxon>
        <taxon>Lophotrochozoa</taxon>
        <taxon>Platyhelminthes</taxon>
        <taxon>Cestoda</taxon>
        <taxon>Eucestoda</taxon>
        <taxon>Cyclophyllidea</taxon>
        <taxon>Taeniidae</taxon>
        <taxon>Taenia</taxon>
    </lineage>
</organism>
<feature type="compositionally biased region" description="Basic and acidic residues" evidence="1">
    <location>
        <begin position="234"/>
        <end position="246"/>
    </location>
</feature>
<comment type="caution">
    <text evidence="3">The sequence shown here is derived from an EMBL/GenBank/DDBJ whole genome shotgun (WGS) entry which is preliminary data.</text>
</comment>
<keyword evidence="4" id="KW-1185">Reference proteome</keyword>
<feature type="region of interest" description="Disordered" evidence="1">
    <location>
        <begin position="471"/>
        <end position="512"/>
    </location>
</feature>
<feature type="region of interest" description="Disordered" evidence="1">
    <location>
        <begin position="165"/>
        <end position="364"/>
    </location>
</feature>
<feature type="compositionally biased region" description="Polar residues" evidence="1">
    <location>
        <begin position="340"/>
        <end position="352"/>
    </location>
</feature>
<proteinExistence type="predicted"/>
<feature type="signal peptide" evidence="2">
    <location>
        <begin position="1"/>
        <end position="37"/>
    </location>
</feature>
<feature type="compositionally biased region" description="Low complexity" evidence="1">
    <location>
        <begin position="250"/>
        <end position="265"/>
    </location>
</feature>
<dbReference type="EMBL" id="JAKROA010000011">
    <property type="protein sequence ID" value="KAL5104787.1"/>
    <property type="molecule type" value="Genomic_DNA"/>
</dbReference>
<name>A0ABR4Q587_9CEST</name>
<feature type="compositionally biased region" description="Basic and acidic residues" evidence="1">
    <location>
        <begin position="322"/>
        <end position="339"/>
    </location>
</feature>
<feature type="compositionally biased region" description="Acidic residues" evidence="1">
    <location>
        <begin position="308"/>
        <end position="317"/>
    </location>
</feature>
<protein>
    <submittedName>
        <fullName evidence="3">Uncharacterized protein</fullName>
    </submittedName>
</protein>
<gene>
    <name evidence="3" type="ORF">TcWFU_010003</name>
</gene>
<evidence type="ECO:0000313" key="4">
    <source>
        <dbReference type="Proteomes" id="UP001651158"/>
    </source>
</evidence>